<gene>
    <name evidence="1" type="ORF">ACFSM0_03865</name>
</gene>
<evidence type="ECO:0000313" key="2">
    <source>
        <dbReference type="Proteomes" id="UP001597413"/>
    </source>
</evidence>
<protein>
    <submittedName>
        <fullName evidence="1">Uncharacterized protein</fullName>
    </submittedName>
</protein>
<dbReference type="Proteomes" id="UP001597413">
    <property type="component" value="Unassembled WGS sequence"/>
</dbReference>
<evidence type="ECO:0000313" key="1">
    <source>
        <dbReference type="EMBL" id="MFD2173224.1"/>
    </source>
</evidence>
<proteinExistence type="predicted"/>
<sequence>MSLTTLTRQAPEISPYSNVTLLLWRKTAFGMVLDAEGRAERSSGPYLRHELEAAIAPHRAQIAAARSHQVLRPR</sequence>
<accession>A0ABW5A5M4</accession>
<dbReference type="EMBL" id="JBHUIX010000004">
    <property type="protein sequence ID" value="MFD2173224.1"/>
    <property type="molecule type" value="Genomic_DNA"/>
</dbReference>
<organism evidence="1 2">
    <name type="scientific">Rhodobacter lacus</name>
    <dbReference type="NCBI Taxonomy" id="1641972"/>
    <lineage>
        <taxon>Bacteria</taxon>
        <taxon>Pseudomonadati</taxon>
        <taxon>Pseudomonadota</taxon>
        <taxon>Alphaproteobacteria</taxon>
        <taxon>Rhodobacterales</taxon>
        <taxon>Rhodobacter group</taxon>
        <taxon>Rhodobacter</taxon>
    </lineage>
</organism>
<comment type="caution">
    <text evidence="1">The sequence shown here is derived from an EMBL/GenBank/DDBJ whole genome shotgun (WGS) entry which is preliminary data.</text>
</comment>
<keyword evidence="2" id="KW-1185">Reference proteome</keyword>
<reference evidence="2" key="1">
    <citation type="journal article" date="2019" name="Int. J. Syst. Evol. Microbiol.">
        <title>The Global Catalogue of Microorganisms (GCM) 10K type strain sequencing project: providing services to taxonomists for standard genome sequencing and annotation.</title>
        <authorList>
            <consortium name="The Broad Institute Genomics Platform"/>
            <consortium name="The Broad Institute Genome Sequencing Center for Infectious Disease"/>
            <person name="Wu L."/>
            <person name="Ma J."/>
        </authorList>
    </citation>
    <scope>NUCLEOTIDE SEQUENCE [LARGE SCALE GENOMIC DNA]</scope>
    <source>
        <strain evidence="2">CCUG 55131</strain>
    </source>
</reference>
<name>A0ABW5A5M4_9RHOB</name>